<keyword evidence="6" id="KW-1133">Transmembrane helix</keyword>
<dbReference type="PANTHER" id="PTHR43133">
    <property type="entry name" value="RNA POLYMERASE ECF-TYPE SIGMA FACTO"/>
    <property type="match status" value="1"/>
</dbReference>
<evidence type="ECO:0000256" key="3">
    <source>
        <dbReference type="ARBA" id="ARBA00023082"/>
    </source>
</evidence>
<dbReference type="Gene3D" id="1.10.10.10">
    <property type="entry name" value="Winged helix-like DNA-binding domain superfamily/Winged helix DNA-binding domain"/>
    <property type="match status" value="1"/>
</dbReference>
<keyword evidence="2" id="KW-0805">Transcription regulation</keyword>
<dbReference type="Proteomes" id="UP000520767">
    <property type="component" value="Unassembled WGS sequence"/>
</dbReference>
<keyword evidence="5" id="KW-0804">Transcription</keyword>
<name>A0A7W7Q7T2_9PSEU</name>
<evidence type="ECO:0000259" key="8">
    <source>
        <dbReference type="Pfam" id="PF08281"/>
    </source>
</evidence>
<keyword evidence="6" id="KW-0812">Transmembrane</keyword>
<feature type="transmembrane region" description="Helical" evidence="6">
    <location>
        <begin position="242"/>
        <end position="260"/>
    </location>
</feature>
<feature type="domain" description="Putative zinc-finger" evidence="9">
    <location>
        <begin position="193"/>
        <end position="227"/>
    </location>
</feature>
<feature type="transmembrane region" description="Helical" evidence="6">
    <location>
        <begin position="266"/>
        <end position="285"/>
    </location>
</feature>
<dbReference type="Pfam" id="PF08281">
    <property type="entry name" value="Sigma70_r4_2"/>
    <property type="match status" value="1"/>
</dbReference>
<keyword evidence="11" id="KW-1185">Reference proteome</keyword>
<dbReference type="InterPro" id="IPR027383">
    <property type="entry name" value="Znf_put"/>
</dbReference>
<evidence type="ECO:0000313" key="11">
    <source>
        <dbReference type="Proteomes" id="UP000520767"/>
    </source>
</evidence>
<dbReference type="InterPro" id="IPR036388">
    <property type="entry name" value="WH-like_DNA-bd_sf"/>
</dbReference>
<evidence type="ECO:0000313" key="10">
    <source>
        <dbReference type="EMBL" id="MBB4908527.1"/>
    </source>
</evidence>
<dbReference type="InterPro" id="IPR039425">
    <property type="entry name" value="RNA_pol_sigma-70-like"/>
</dbReference>
<dbReference type="Pfam" id="PF13490">
    <property type="entry name" value="zf-HC2"/>
    <property type="match status" value="1"/>
</dbReference>
<evidence type="ECO:0000256" key="2">
    <source>
        <dbReference type="ARBA" id="ARBA00023015"/>
    </source>
</evidence>
<dbReference type="InterPro" id="IPR013324">
    <property type="entry name" value="RNA_pol_sigma_r3/r4-like"/>
</dbReference>
<dbReference type="SUPFAM" id="SSF88946">
    <property type="entry name" value="Sigma2 domain of RNA polymerase sigma factors"/>
    <property type="match status" value="1"/>
</dbReference>
<dbReference type="GO" id="GO:0016987">
    <property type="term" value="F:sigma factor activity"/>
    <property type="evidence" value="ECO:0007669"/>
    <property type="project" value="UniProtKB-KW"/>
</dbReference>
<keyword evidence="6" id="KW-0472">Membrane</keyword>
<dbReference type="InterPro" id="IPR013249">
    <property type="entry name" value="RNA_pol_sigma70_r4_t2"/>
</dbReference>
<proteinExistence type="inferred from homology"/>
<dbReference type="AlphaFoldDB" id="A0A7W7Q7T2"/>
<keyword evidence="3" id="KW-0731">Sigma factor</keyword>
<evidence type="ECO:0000256" key="6">
    <source>
        <dbReference type="SAM" id="Phobius"/>
    </source>
</evidence>
<feature type="domain" description="RNA polymerase sigma factor 70 region 4 type 2" evidence="8">
    <location>
        <begin position="128"/>
        <end position="174"/>
    </location>
</feature>
<dbReference type="Pfam" id="PF04542">
    <property type="entry name" value="Sigma70_r2"/>
    <property type="match status" value="1"/>
</dbReference>
<sequence length="301" mass="32996">MTEEVADAPSDAVLAAAVRNGDLAAYGVLYARHFHAARRLTSSLGITGAERDDLIAEAFTRVLRILRTGGGPGEDFRPYLLTTMRNTVISWRRRDRGVLVVPDVPEAGPDAGHEDAVCTRIHASMAARAFAALPERWRSILWQTEIEDKSPARIARTLDMTPNGVAALAYRAREGLRQAYLSQHVPPTERGICQAIARYLPDWVRHGGTAHRTRRITTHLEGCADCRDLAARLRQLNEELPAVLAPLILVAPVILANYATELPPTPWFSVANSLVVGAVVLTAAVTTTGHRWKRPCGRSPR</sequence>
<evidence type="ECO:0000256" key="4">
    <source>
        <dbReference type="ARBA" id="ARBA00023125"/>
    </source>
</evidence>
<accession>A0A7W7Q7T2</accession>
<evidence type="ECO:0000259" key="9">
    <source>
        <dbReference type="Pfam" id="PF13490"/>
    </source>
</evidence>
<organism evidence="10 11">
    <name type="scientific">Actinophytocola algeriensis</name>
    <dbReference type="NCBI Taxonomy" id="1768010"/>
    <lineage>
        <taxon>Bacteria</taxon>
        <taxon>Bacillati</taxon>
        <taxon>Actinomycetota</taxon>
        <taxon>Actinomycetes</taxon>
        <taxon>Pseudonocardiales</taxon>
        <taxon>Pseudonocardiaceae</taxon>
    </lineage>
</organism>
<reference evidence="10 11" key="1">
    <citation type="submission" date="2020-08" db="EMBL/GenBank/DDBJ databases">
        <title>Genomic Encyclopedia of Type Strains, Phase III (KMG-III): the genomes of soil and plant-associated and newly described type strains.</title>
        <authorList>
            <person name="Whitman W."/>
        </authorList>
    </citation>
    <scope>NUCLEOTIDE SEQUENCE [LARGE SCALE GENOMIC DNA]</scope>
    <source>
        <strain evidence="10 11">CECT 8960</strain>
    </source>
</reference>
<dbReference type="GO" id="GO:0003677">
    <property type="term" value="F:DNA binding"/>
    <property type="evidence" value="ECO:0007669"/>
    <property type="project" value="UniProtKB-KW"/>
</dbReference>
<dbReference type="InterPro" id="IPR014284">
    <property type="entry name" value="RNA_pol_sigma-70_dom"/>
</dbReference>
<gene>
    <name evidence="10" type="ORF">FHR82_004780</name>
</gene>
<evidence type="ECO:0000259" key="7">
    <source>
        <dbReference type="Pfam" id="PF04542"/>
    </source>
</evidence>
<dbReference type="RefSeq" id="WP_184812672.1">
    <property type="nucleotide sequence ID" value="NZ_JACHJQ010000005.1"/>
</dbReference>
<dbReference type="SUPFAM" id="SSF88659">
    <property type="entry name" value="Sigma3 and sigma4 domains of RNA polymerase sigma factors"/>
    <property type="match status" value="1"/>
</dbReference>
<feature type="domain" description="RNA polymerase sigma-70 region 2" evidence="7">
    <location>
        <begin position="29"/>
        <end position="96"/>
    </location>
</feature>
<evidence type="ECO:0000256" key="5">
    <source>
        <dbReference type="ARBA" id="ARBA00023163"/>
    </source>
</evidence>
<dbReference type="EMBL" id="JACHJQ010000005">
    <property type="protein sequence ID" value="MBB4908527.1"/>
    <property type="molecule type" value="Genomic_DNA"/>
</dbReference>
<dbReference type="GO" id="GO:0006352">
    <property type="term" value="P:DNA-templated transcription initiation"/>
    <property type="evidence" value="ECO:0007669"/>
    <property type="project" value="InterPro"/>
</dbReference>
<protein>
    <submittedName>
        <fullName evidence="10">RNA polymerase sigma factor (Sigma-70 family)</fullName>
    </submittedName>
</protein>
<keyword evidence="4" id="KW-0238">DNA-binding</keyword>
<comment type="similarity">
    <text evidence="1">Belongs to the sigma-70 factor family. ECF subfamily.</text>
</comment>
<dbReference type="InterPro" id="IPR007627">
    <property type="entry name" value="RNA_pol_sigma70_r2"/>
</dbReference>
<evidence type="ECO:0000256" key="1">
    <source>
        <dbReference type="ARBA" id="ARBA00010641"/>
    </source>
</evidence>
<comment type="caution">
    <text evidence="10">The sequence shown here is derived from an EMBL/GenBank/DDBJ whole genome shotgun (WGS) entry which is preliminary data.</text>
</comment>
<dbReference type="Gene3D" id="1.10.1740.10">
    <property type="match status" value="1"/>
</dbReference>
<dbReference type="InterPro" id="IPR013325">
    <property type="entry name" value="RNA_pol_sigma_r2"/>
</dbReference>
<dbReference type="NCBIfam" id="TIGR02937">
    <property type="entry name" value="sigma70-ECF"/>
    <property type="match status" value="1"/>
</dbReference>
<dbReference type="PANTHER" id="PTHR43133:SF8">
    <property type="entry name" value="RNA POLYMERASE SIGMA FACTOR HI_1459-RELATED"/>
    <property type="match status" value="1"/>
</dbReference>